<evidence type="ECO:0000313" key="2">
    <source>
        <dbReference type="Proteomes" id="UP000034543"/>
    </source>
</evidence>
<sequence length="86" mass="9653">MATNRHQKLAIGQSVKIVIDPPNGVPIEGIIRIIQETPGKKVGIELDHFTDYAHSLDGQVEQKTDPVRRITVGKGWWTLEENLEIL</sequence>
<dbReference type="Proteomes" id="UP000034543">
    <property type="component" value="Unassembled WGS sequence"/>
</dbReference>
<proteinExistence type="predicted"/>
<dbReference type="AlphaFoldDB" id="A0A0G1EMY1"/>
<gene>
    <name evidence="1" type="ORF">UV59_C0020G0030</name>
</gene>
<evidence type="ECO:0000313" key="1">
    <source>
        <dbReference type="EMBL" id="KKS84401.1"/>
    </source>
</evidence>
<comment type="caution">
    <text evidence="1">The sequence shown here is derived from an EMBL/GenBank/DDBJ whole genome shotgun (WGS) entry which is preliminary data.</text>
</comment>
<accession>A0A0G1EMY1</accession>
<dbReference type="EMBL" id="LCFB01000020">
    <property type="protein sequence ID" value="KKS84401.1"/>
    <property type="molecule type" value="Genomic_DNA"/>
</dbReference>
<dbReference type="STRING" id="1618436.UV59_C0020G0030"/>
<organism evidence="1 2">
    <name type="scientific">Candidatus Gottesmanbacteria bacterium GW2011_GWA1_43_11</name>
    <dbReference type="NCBI Taxonomy" id="1618436"/>
    <lineage>
        <taxon>Bacteria</taxon>
        <taxon>Candidatus Gottesmaniibacteriota</taxon>
    </lineage>
</organism>
<reference evidence="1 2" key="1">
    <citation type="journal article" date="2015" name="Nature">
        <title>rRNA introns, odd ribosomes, and small enigmatic genomes across a large radiation of phyla.</title>
        <authorList>
            <person name="Brown C.T."/>
            <person name="Hug L.A."/>
            <person name="Thomas B.C."/>
            <person name="Sharon I."/>
            <person name="Castelle C.J."/>
            <person name="Singh A."/>
            <person name="Wilkins M.J."/>
            <person name="Williams K.H."/>
            <person name="Banfield J.F."/>
        </authorList>
    </citation>
    <scope>NUCLEOTIDE SEQUENCE [LARGE SCALE GENOMIC DNA]</scope>
</reference>
<name>A0A0G1EMY1_9BACT</name>
<protein>
    <submittedName>
        <fullName evidence="1">Uncharacterized protein</fullName>
    </submittedName>
</protein>